<accession>A0A8R2DM41</accession>
<dbReference type="Proteomes" id="UP000005204">
    <property type="component" value="Unassembled WGS sequence"/>
</dbReference>
<evidence type="ECO:0000256" key="1">
    <source>
        <dbReference type="SAM" id="MobiDB-lite"/>
    </source>
</evidence>
<feature type="region of interest" description="Disordered" evidence="1">
    <location>
        <begin position="968"/>
        <end position="1000"/>
    </location>
</feature>
<sequence length="1000" mass="113685">MSDTDSDSVALSNNVYTFQNRNTTVCAKGPDISNMTSLSLRNKMMTSMQISRNFDQYRYTESAYDHRNMYSHRETSPVSMRSEMLPRNFNRPFYHRAMSSQRSLLNGRSGSPMSMSVASCASVSAADIAMAFKNGEFSKSDLKVITEAYKKYMKRRIRKKFEKRRHLRLFLKGTRKGSGGESGEQGSDSSLSNDECSSMRNCFYKENLSSCRSTKTDVTHIKKTIEEGNIYKDCSANFKQKTFRNMFTVDPITLAANRNKSMQAPLLQKDRFKNGFLLPSQRFNNSLASATIPECSGKKSQNNVNYPKSIVRSHMNPVNNISQTTDSEHEEIFSRTVKETVVQKQTNRKRNLMTETVQTPNKKRCKNSPVKKIDGEIFTKVSETNSKTDDFNFAKPIFPVRKSANTLKEKVIAKSAPTSEINSLPVNELCDAGSPERTQERVQDKLNDTAQTCFSDISSKPSFIKRKLFTQKFDVPDSNKNNSDNSINSPQNDYDTIQKEKNKIRKLVTSQSCLNTDMLGDDNNFLDLIHKIVPADKMNLTSQTNRTKLQNKRSINEPQDKWDVTSVISACNNESVSDTFTDEEIFLEGPNKNKTIKIDKSTNTLAAKNKNNESNKTKNTQNNKENRANTKKKCIDKCNLKTCKVVLENVRPPAKELLQKPTGNYLNKTEINKNGFPDTINSNIKSCVKSFWDTDIESDVESFMVPKKTTYYASIDKLATPNRTNNITNVHGNDKENSTPTPEVNMTIQNNTKMNMQKLNIKNFRIRSHREPTSKKNLDSKETNSSSRKKEPTKQQKQKPQTDLKASILIAENNLNTTNKSNIKVKRGCPTPPKNTAKRVKTSSGENDISSKRVTRKAITPKNAVKTTKINRNKRVTPQKTSKSPKAEKLKKEVILSRKNINLKNEAIEMKNSKSKKNSIQEPVKVSNTQILKKDSMSKVDVSFQVKNKLRNNKVNIEIVPVKHDRSLRSRSNLSNSSPIIKNNNRTRRQINNNNNRHKI</sequence>
<feature type="region of interest" description="Disordered" evidence="1">
    <location>
        <begin position="723"/>
        <end position="743"/>
    </location>
</feature>
<dbReference type="KEGG" id="bmor:101745797"/>
<feature type="compositionally biased region" description="Low complexity" evidence="1">
    <location>
        <begin position="478"/>
        <end position="489"/>
    </location>
</feature>
<name>A0A8R2DM41_BOMMO</name>
<reference evidence="3" key="1">
    <citation type="journal article" date="2008" name="Insect Biochem. Mol. Biol.">
        <title>The genome of a lepidopteran model insect, the silkworm Bombyx mori.</title>
        <authorList>
            <consortium name="International Silkworm Genome Consortium"/>
        </authorList>
    </citation>
    <scope>NUCLEOTIDE SEQUENCE [LARGE SCALE GENOMIC DNA]</scope>
    <source>
        <strain evidence="3">p50T</strain>
    </source>
</reference>
<feature type="region of interest" description="Disordered" evidence="1">
    <location>
        <begin position="172"/>
        <end position="194"/>
    </location>
</feature>
<dbReference type="RefSeq" id="XP_021206237.2">
    <property type="nucleotide sequence ID" value="XM_021350562.3"/>
</dbReference>
<keyword evidence="3" id="KW-1185">Reference proteome</keyword>
<dbReference type="GeneID" id="101745797"/>
<proteinExistence type="predicted"/>
<organism evidence="2 3">
    <name type="scientific">Bombyx mori</name>
    <name type="common">Silk moth</name>
    <dbReference type="NCBI Taxonomy" id="7091"/>
    <lineage>
        <taxon>Eukaryota</taxon>
        <taxon>Metazoa</taxon>
        <taxon>Ecdysozoa</taxon>
        <taxon>Arthropoda</taxon>
        <taxon>Hexapoda</taxon>
        <taxon>Insecta</taxon>
        <taxon>Pterygota</taxon>
        <taxon>Neoptera</taxon>
        <taxon>Endopterygota</taxon>
        <taxon>Lepidoptera</taxon>
        <taxon>Glossata</taxon>
        <taxon>Ditrysia</taxon>
        <taxon>Bombycoidea</taxon>
        <taxon>Bombycidae</taxon>
        <taxon>Bombycinae</taxon>
        <taxon>Bombyx</taxon>
    </lineage>
</organism>
<feature type="compositionally biased region" description="Low complexity" evidence="1">
    <location>
        <begin position="184"/>
        <end position="194"/>
    </location>
</feature>
<protein>
    <submittedName>
        <fullName evidence="2">Uncharacterized protein</fullName>
    </submittedName>
</protein>
<evidence type="ECO:0000313" key="2">
    <source>
        <dbReference type="EnsemblMetazoa" id="XP_021206237.2"/>
    </source>
</evidence>
<feature type="compositionally biased region" description="Low complexity" evidence="1">
    <location>
        <begin position="990"/>
        <end position="1000"/>
    </location>
</feature>
<feature type="compositionally biased region" description="Basic and acidic residues" evidence="1">
    <location>
        <begin position="769"/>
        <end position="794"/>
    </location>
</feature>
<feature type="region of interest" description="Disordered" evidence="1">
    <location>
        <begin position="763"/>
        <end position="803"/>
    </location>
</feature>
<dbReference type="AlphaFoldDB" id="A0A8R2DM41"/>
<feature type="region of interest" description="Disordered" evidence="1">
    <location>
        <begin position="474"/>
        <end position="493"/>
    </location>
</feature>
<feature type="region of interest" description="Disordered" evidence="1">
    <location>
        <begin position="603"/>
        <end position="628"/>
    </location>
</feature>
<reference evidence="2" key="2">
    <citation type="submission" date="2022-06" db="UniProtKB">
        <authorList>
            <consortium name="EnsemblMetazoa"/>
        </authorList>
    </citation>
    <scope>IDENTIFICATION</scope>
    <source>
        <strain evidence="2">p50T (Dazao)</strain>
    </source>
</reference>
<dbReference type="EnsemblMetazoa" id="XM_021350562.2">
    <property type="protein sequence ID" value="XP_021206237.2"/>
    <property type="gene ID" value="LOC101745797"/>
</dbReference>
<feature type="region of interest" description="Disordered" evidence="1">
    <location>
        <begin position="862"/>
        <end position="890"/>
    </location>
</feature>
<feature type="region of interest" description="Disordered" evidence="1">
    <location>
        <begin position="819"/>
        <end position="850"/>
    </location>
</feature>
<evidence type="ECO:0000313" key="3">
    <source>
        <dbReference type="Proteomes" id="UP000005204"/>
    </source>
</evidence>